<sequence>MPKVRPASTQDLEFKVFPWQTKKKNKKDSLWANSISELCKASDVTKVSKQEKHVSDAAVVPDRTAQSDSLAGLENGDAADRRSAAIASISGTGYLTWLPDGRLSGHLLSSGVTLGIMGREVLSQRECTRDAEWKLMHLTLLNLDCNSEVGCLAEKTGEDSARLRAPFDLHGSEEYLFGETDLPNDTTLQLDFTCVTILADAAAEKHLARFSPSLRGRGAVVNVGPFACGGLGLAKLMGTRGEDQVLYDPDLDG</sequence>
<dbReference type="PANTHER" id="PTHR37738:SF1">
    <property type="entry name" value="OS03G0257000 PROTEIN"/>
    <property type="match status" value="1"/>
</dbReference>
<dbReference type="Proteomes" id="UP001491310">
    <property type="component" value="Unassembled WGS sequence"/>
</dbReference>
<proteinExistence type="predicted"/>
<dbReference type="PANTHER" id="PTHR37738">
    <property type="entry name" value="OS03G0209700 PROTEIN"/>
    <property type="match status" value="1"/>
</dbReference>
<reference evidence="1 2" key="1">
    <citation type="journal article" date="2024" name="Nat. Commun.">
        <title>Phylogenomics reveals the evolutionary origins of lichenization in chlorophyte algae.</title>
        <authorList>
            <person name="Puginier C."/>
            <person name="Libourel C."/>
            <person name="Otte J."/>
            <person name="Skaloud P."/>
            <person name="Haon M."/>
            <person name="Grisel S."/>
            <person name="Petersen M."/>
            <person name="Berrin J.G."/>
            <person name="Delaux P.M."/>
            <person name="Dal Grande F."/>
            <person name="Keller J."/>
        </authorList>
    </citation>
    <scope>NUCLEOTIDE SEQUENCE [LARGE SCALE GENOMIC DNA]</scope>
    <source>
        <strain evidence="1 2">SAG 216-7</strain>
    </source>
</reference>
<evidence type="ECO:0000313" key="2">
    <source>
        <dbReference type="Proteomes" id="UP001491310"/>
    </source>
</evidence>
<keyword evidence="2" id="KW-1185">Reference proteome</keyword>
<organism evidence="1 2">
    <name type="scientific">Coccomyxa subellipsoidea</name>
    <dbReference type="NCBI Taxonomy" id="248742"/>
    <lineage>
        <taxon>Eukaryota</taxon>
        <taxon>Viridiplantae</taxon>
        <taxon>Chlorophyta</taxon>
        <taxon>core chlorophytes</taxon>
        <taxon>Trebouxiophyceae</taxon>
        <taxon>Trebouxiophyceae incertae sedis</taxon>
        <taxon>Coccomyxaceae</taxon>
        <taxon>Coccomyxa</taxon>
    </lineage>
</organism>
<gene>
    <name evidence="1" type="ORF">WJX75_001887</name>
</gene>
<comment type="caution">
    <text evidence="1">The sequence shown here is derived from an EMBL/GenBank/DDBJ whole genome shotgun (WGS) entry which is preliminary data.</text>
</comment>
<name>A0ABR2YCZ6_9CHLO</name>
<dbReference type="EMBL" id="JALJOT010000015">
    <property type="protein sequence ID" value="KAK9902667.1"/>
    <property type="molecule type" value="Genomic_DNA"/>
</dbReference>
<accession>A0ABR2YCZ6</accession>
<protein>
    <submittedName>
        <fullName evidence="1">Uncharacterized protein</fullName>
    </submittedName>
</protein>
<evidence type="ECO:0000313" key="1">
    <source>
        <dbReference type="EMBL" id="KAK9902667.1"/>
    </source>
</evidence>